<organism evidence="2 4">
    <name type="scientific">Rhizophagus irregularis</name>
    <dbReference type="NCBI Taxonomy" id="588596"/>
    <lineage>
        <taxon>Eukaryota</taxon>
        <taxon>Fungi</taxon>
        <taxon>Fungi incertae sedis</taxon>
        <taxon>Mucoromycota</taxon>
        <taxon>Glomeromycotina</taxon>
        <taxon>Glomeromycetes</taxon>
        <taxon>Glomerales</taxon>
        <taxon>Glomeraceae</taxon>
        <taxon>Rhizophagus</taxon>
    </lineage>
</organism>
<protein>
    <submittedName>
        <fullName evidence="2">Uncharacterized protein</fullName>
    </submittedName>
</protein>
<dbReference type="EMBL" id="CAGKOT010000020">
    <property type="protein sequence ID" value="CAB5364640.1"/>
    <property type="molecule type" value="Genomic_DNA"/>
</dbReference>
<feature type="transmembrane region" description="Helical" evidence="1">
    <location>
        <begin position="40"/>
        <end position="62"/>
    </location>
</feature>
<dbReference type="AlphaFoldDB" id="A0A916E6Y9"/>
<gene>
    <name evidence="2" type="ORF">CHRIB12_LOCUS10041</name>
    <name evidence="3" type="ORF">CHRIB12_LOCUS10042</name>
</gene>
<dbReference type="OrthoDB" id="2478124at2759"/>
<comment type="caution">
    <text evidence="2">The sequence shown here is derived from an EMBL/GenBank/DDBJ whole genome shotgun (WGS) entry which is preliminary data.</text>
</comment>
<keyword evidence="1" id="KW-1133">Transmembrane helix</keyword>
<name>A0A916E6Y9_9GLOM</name>
<reference evidence="2" key="1">
    <citation type="submission" date="2020-05" db="EMBL/GenBank/DDBJ databases">
        <authorList>
            <person name="Rincon C."/>
            <person name="Sanders R I."/>
            <person name="Robbins C."/>
            <person name="Chaturvedi A."/>
        </authorList>
    </citation>
    <scope>NUCLEOTIDE SEQUENCE</scope>
    <source>
        <strain evidence="2">CHB12</strain>
    </source>
</reference>
<keyword evidence="1" id="KW-0812">Transmembrane</keyword>
<accession>A0A916E6Y9</accession>
<dbReference type="EMBL" id="CAGKOT010000020">
    <property type="protein sequence ID" value="CAB5364641.1"/>
    <property type="molecule type" value="Genomic_DNA"/>
</dbReference>
<sequence length="66" mass="8057">MIAGLWKLVYKPLIRLLKKTKVKIILTKNKNRKTKINSNILWRNFWMVITFSVEDFWMVLYFQTPP</sequence>
<evidence type="ECO:0000313" key="3">
    <source>
        <dbReference type="EMBL" id="CAB5364641.1"/>
    </source>
</evidence>
<evidence type="ECO:0000256" key="1">
    <source>
        <dbReference type="SAM" id="Phobius"/>
    </source>
</evidence>
<proteinExistence type="predicted"/>
<dbReference type="Proteomes" id="UP000684084">
    <property type="component" value="Unassembled WGS sequence"/>
</dbReference>
<evidence type="ECO:0000313" key="4">
    <source>
        <dbReference type="Proteomes" id="UP000684084"/>
    </source>
</evidence>
<keyword evidence="1" id="KW-0472">Membrane</keyword>
<evidence type="ECO:0000313" key="2">
    <source>
        <dbReference type="EMBL" id="CAB5364640.1"/>
    </source>
</evidence>